<dbReference type="GO" id="GO:0006397">
    <property type="term" value="P:mRNA processing"/>
    <property type="evidence" value="ECO:0007669"/>
    <property type="project" value="UniProtKB-KW"/>
</dbReference>
<dbReference type="EMBL" id="KN818224">
    <property type="protein sequence ID" value="KIL70320.1"/>
    <property type="molecule type" value="Genomic_DNA"/>
</dbReference>
<gene>
    <name evidence="7" type="ORF">M378DRAFT_7202</name>
</gene>
<dbReference type="OrthoDB" id="2011702at2759"/>
<comment type="similarity">
    <text evidence="2">Belongs to the vir family.</text>
</comment>
<reference evidence="7 8" key="1">
    <citation type="submission" date="2014-04" db="EMBL/GenBank/DDBJ databases">
        <title>Evolutionary Origins and Diversification of the Mycorrhizal Mutualists.</title>
        <authorList>
            <consortium name="DOE Joint Genome Institute"/>
            <consortium name="Mycorrhizal Genomics Consortium"/>
            <person name="Kohler A."/>
            <person name="Kuo A."/>
            <person name="Nagy L.G."/>
            <person name="Floudas D."/>
            <person name="Copeland A."/>
            <person name="Barry K.W."/>
            <person name="Cichocki N."/>
            <person name="Veneault-Fourrey C."/>
            <person name="LaButti K."/>
            <person name="Lindquist E.A."/>
            <person name="Lipzen A."/>
            <person name="Lundell T."/>
            <person name="Morin E."/>
            <person name="Murat C."/>
            <person name="Riley R."/>
            <person name="Ohm R."/>
            <person name="Sun H."/>
            <person name="Tunlid A."/>
            <person name="Henrissat B."/>
            <person name="Grigoriev I.V."/>
            <person name="Hibbett D.S."/>
            <person name="Martin F."/>
        </authorList>
    </citation>
    <scope>NUCLEOTIDE SEQUENCE [LARGE SCALE GENOMIC DNA]</scope>
    <source>
        <strain evidence="7 8">Koide BX008</strain>
    </source>
</reference>
<proteinExistence type="inferred from homology"/>
<dbReference type="Pfam" id="PF15912">
    <property type="entry name" value="VIR_N"/>
    <property type="match status" value="1"/>
</dbReference>
<evidence type="ECO:0000313" key="7">
    <source>
        <dbReference type="EMBL" id="KIL70320.1"/>
    </source>
</evidence>
<feature type="domain" description="Virilizer N-terminal" evidence="6">
    <location>
        <begin position="14"/>
        <end position="147"/>
    </location>
</feature>
<organism evidence="7 8">
    <name type="scientific">Amanita muscaria (strain Koide BX008)</name>
    <dbReference type="NCBI Taxonomy" id="946122"/>
    <lineage>
        <taxon>Eukaryota</taxon>
        <taxon>Fungi</taxon>
        <taxon>Dikarya</taxon>
        <taxon>Basidiomycota</taxon>
        <taxon>Agaricomycotina</taxon>
        <taxon>Agaricomycetes</taxon>
        <taxon>Agaricomycetidae</taxon>
        <taxon>Agaricales</taxon>
        <taxon>Pluteineae</taxon>
        <taxon>Amanitaceae</taxon>
        <taxon>Amanita</taxon>
    </lineage>
</organism>
<dbReference type="InterPro" id="IPR031801">
    <property type="entry name" value="VIR_N"/>
</dbReference>
<dbReference type="GO" id="GO:0036396">
    <property type="term" value="C:RNA N6-methyladenosine methyltransferase complex"/>
    <property type="evidence" value="ECO:0007669"/>
    <property type="project" value="TreeGrafter"/>
</dbReference>
<evidence type="ECO:0000256" key="5">
    <source>
        <dbReference type="ARBA" id="ARBA00023242"/>
    </source>
</evidence>
<sequence>MPLLHWSTLLPYSASNIAAVRFAAPVHLTSIRIFPTGARPFALCPHIVACTEPDAFLLQVFFNAQPLNPQQQKDKQRAVNALIPSLIAYSGGQTDFTVDLGAEYATRLLIIKGNFKKLSLAVYGTVVSDSSPSTLYEPKPLPALDPTPLSKAVDPGNFLDPSELAKKLLSLIPDSPSLSLVIRLMFCLKPSNEDWDHPDFPYIHAYIDRDDEAFDLESIVQNLSRPLPEDTTIDVLEAFVTRVVDLIGPKNSDQAYYIAKLLSISASQSPAMSKILLQKLDLDAVFDSNILEEATVHRLLDAAANVDIAHHFNNPSFLDMLADARDFPGTDKSTQYAFDQLISRVHGWALFGDALSNTQGDYYPSARMMRDIGTAEPSFGIWLESMIINEDVSGKLAENPLPSLQALPPLLLSEKVGSISHEEFVIFVRAFVGVASVLAVWAWADSIGNDACREKSLAILHLWQNVSGYREIVNHLLLLRQLSRRLGWITSDNPVPRNSSILAERVLFNLAQDPQAVLHDDFIETILSLKPPLSYIAEAERLTMRKVALVAEDGLSAALEEIAFKSHHPLSLRRLRTLRVSLAVIVNNLEMEDRGEWHVLDTYWLEQKQDMKIRLIEIVLDISRDLNAHFPATSTVAQMNQAIVEQLFRTFEELLGALMRLTPLFPLNVRSLRTAVEAIADVFACTNTADTLFSQSSMACIAAQETRQTCLEFLRSFSEPGVTVEPDKLGAEVIMRTLLIHVTNSSGRDPINHVLQIFAMIDFLVPLPEPREDIKGGEPSHWVTPVLPSVLNELKSFLPLLDVENRVHLLKRLIKLDEGVVGIGEWLLAEETKRALAALDVLSTHAPSGDMEIVVQYDLHQTLSVLNELVKPESNTATWCLEAIASTDDLSRALSQFLMALLEKNYTCQPLASIIKILAEKVDGFVEGLRRIVLLGYLRVVQLEGLYLSESMQRILVMLKSQTLTTSSDTMDPLHIELSRLMSGLAEMYSIIDATLAEEVVAILEWFIAQVDSEQEPKHEAVLYGLTTEALLDLYDAMRDALSIDTSRAAQSEALSSLRQRLTIKPMSCEADKIPPPVTLPDSLQMPLGNLEYLLRGRRSEDKTPSTPRKASKTPDLLGVVISPPLAILRSPAATGLTKTYVANDFRALRQVPSSRLNTSRLPSMHVDVSGSIFLFMKIVRLTMLQDFEVTANAATLSPALLPSAIPEINMLNMMGGN</sequence>
<name>A0A0C2T377_AMAMK</name>
<evidence type="ECO:0000256" key="1">
    <source>
        <dbReference type="ARBA" id="ARBA00004123"/>
    </source>
</evidence>
<evidence type="ECO:0000256" key="2">
    <source>
        <dbReference type="ARBA" id="ARBA00008371"/>
    </source>
</evidence>
<dbReference type="InterPro" id="IPR026736">
    <property type="entry name" value="Virilizer"/>
</dbReference>
<dbReference type="GO" id="GO:0003723">
    <property type="term" value="F:RNA binding"/>
    <property type="evidence" value="ECO:0007669"/>
    <property type="project" value="TreeGrafter"/>
</dbReference>
<keyword evidence="8" id="KW-1185">Reference proteome</keyword>
<keyword evidence="3" id="KW-0507">mRNA processing</keyword>
<keyword evidence="5" id="KW-0539">Nucleus</keyword>
<dbReference type="STRING" id="946122.A0A0C2T377"/>
<evidence type="ECO:0000259" key="6">
    <source>
        <dbReference type="Pfam" id="PF15912"/>
    </source>
</evidence>
<evidence type="ECO:0000256" key="3">
    <source>
        <dbReference type="ARBA" id="ARBA00022664"/>
    </source>
</evidence>
<keyword evidence="4" id="KW-0508">mRNA splicing</keyword>
<dbReference type="AlphaFoldDB" id="A0A0C2T377"/>
<accession>A0A0C2T377</accession>
<dbReference type="HOGENOM" id="CLU_008184_0_0_1"/>
<protein>
    <recommendedName>
        <fullName evidence="6">Virilizer N-terminal domain-containing protein</fullName>
    </recommendedName>
</protein>
<evidence type="ECO:0000313" key="8">
    <source>
        <dbReference type="Proteomes" id="UP000054549"/>
    </source>
</evidence>
<dbReference type="PANTHER" id="PTHR23185:SF0">
    <property type="entry name" value="PROTEIN VIRILIZER HOMOLOG"/>
    <property type="match status" value="1"/>
</dbReference>
<dbReference type="GO" id="GO:0005634">
    <property type="term" value="C:nucleus"/>
    <property type="evidence" value="ECO:0007669"/>
    <property type="project" value="UniProtKB-SubCell"/>
</dbReference>
<dbReference type="InParanoid" id="A0A0C2T377"/>
<dbReference type="GO" id="GO:0008380">
    <property type="term" value="P:RNA splicing"/>
    <property type="evidence" value="ECO:0007669"/>
    <property type="project" value="UniProtKB-KW"/>
</dbReference>
<comment type="subcellular location">
    <subcellularLocation>
        <location evidence="1">Nucleus</location>
    </subcellularLocation>
</comment>
<dbReference type="PANTHER" id="PTHR23185">
    <property type="entry name" value="PROTEIN VIRILIZER HOMOLOG"/>
    <property type="match status" value="1"/>
</dbReference>
<dbReference type="Proteomes" id="UP000054549">
    <property type="component" value="Unassembled WGS sequence"/>
</dbReference>
<evidence type="ECO:0000256" key="4">
    <source>
        <dbReference type="ARBA" id="ARBA00023187"/>
    </source>
</evidence>